<reference evidence="3" key="1">
    <citation type="submission" date="2020-08" db="EMBL/GenBank/DDBJ databases">
        <title>Whole genome shotgun sequence of Actinocatenispora sera NBRC 101916.</title>
        <authorList>
            <person name="Komaki H."/>
            <person name="Tamura T."/>
        </authorList>
    </citation>
    <scope>NUCLEOTIDE SEQUENCE</scope>
    <source>
        <strain evidence="3">NBRC 101916</strain>
    </source>
</reference>
<sequence>MAVDPNIRPGTVAQVDAAVTAAQAAGRVPSLIAGVVRDGALVHVAAAGETPTPTADTQYRIGSISKTLTATLVLRLRDAGGLALDDPLERHLPGTPVGPLTVRQLLGHVSGLQREPDGEWWERSAGGDVDALLAGLHTGKLARPPFAGYHYSNLAYGLLGALLERATGRPWWQLVREQLLTPLGMTRTSYQATEPFARGYVVHPWDGVLREEPRHDAGAMAPAGQLWSTVTDLARWAGFLADPATAGGAILSASTGAEMTVPVAISDLESWTAGHGLGVELWRRGERVYLGHTGSMPGYLAVLVAHRRSRTAVVAFANAYTMLGSGMGKFGIDLLTTVLDAEPKPEPVTGWRPGLAPPAEVAPLTGRWWWMGREYEASWADDALVLRPVTLPAGTPWRFTREAPDVWRCHTGMNTGEIMTVRRGPDGAVSALDIATFVFRRDVLPAE</sequence>
<dbReference type="GO" id="GO:0016787">
    <property type="term" value="F:hydrolase activity"/>
    <property type="evidence" value="ECO:0007669"/>
    <property type="project" value="UniProtKB-KW"/>
</dbReference>
<dbReference type="InterPro" id="IPR001466">
    <property type="entry name" value="Beta-lactam-related"/>
</dbReference>
<dbReference type="KEGG" id="aser:Asera_41510"/>
<dbReference type="InterPro" id="IPR056008">
    <property type="entry name" value="DUF7586"/>
</dbReference>
<evidence type="ECO:0000313" key="4">
    <source>
        <dbReference type="Proteomes" id="UP000680750"/>
    </source>
</evidence>
<accession>A0A810L3U0</accession>
<keyword evidence="3" id="KW-0378">Hydrolase</keyword>
<organism evidence="3 4">
    <name type="scientific">Actinocatenispora sera</name>
    <dbReference type="NCBI Taxonomy" id="390989"/>
    <lineage>
        <taxon>Bacteria</taxon>
        <taxon>Bacillati</taxon>
        <taxon>Actinomycetota</taxon>
        <taxon>Actinomycetes</taxon>
        <taxon>Micromonosporales</taxon>
        <taxon>Micromonosporaceae</taxon>
        <taxon>Actinocatenispora</taxon>
    </lineage>
</organism>
<dbReference type="Proteomes" id="UP000680750">
    <property type="component" value="Chromosome"/>
</dbReference>
<dbReference type="PANTHER" id="PTHR46825">
    <property type="entry name" value="D-ALANYL-D-ALANINE-CARBOXYPEPTIDASE/ENDOPEPTIDASE AMPH"/>
    <property type="match status" value="1"/>
</dbReference>
<dbReference type="Pfam" id="PF00144">
    <property type="entry name" value="Beta-lactamase"/>
    <property type="match status" value="1"/>
</dbReference>
<dbReference type="Gene3D" id="3.40.710.10">
    <property type="entry name" value="DD-peptidase/beta-lactamase superfamily"/>
    <property type="match status" value="1"/>
</dbReference>
<dbReference type="AlphaFoldDB" id="A0A810L3U0"/>
<protein>
    <submittedName>
        <fullName evidence="3">Serine hydrolase</fullName>
    </submittedName>
</protein>
<keyword evidence="4" id="KW-1185">Reference proteome</keyword>
<name>A0A810L3U0_9ACTN</name>
<evidence type="ECO:0000259" key="2">
    <source>
        <dbReference type="Pfam" id="PF24491"/>
    </source>
</evidence>
<dbReference type="SUPFAM" id="SSF56601">
    <property type="entry name" value="beta-lactamase/transpeptidase-like"/>
    <property type="match status" value="1"/>
</dbReference>
<feature type="domain" description="Beta-lactamase-related" evidence="1">
    <location>
        <begin position="15"/>
        <end position="320"/>
    </location>
</feature>
<dbReference type="PANTHER" id="PTHR46825:SF7">
    <property type="entry name" value="D-ALANYL-D-ALANINE CARBOXYPEPTIDASE"/>
    <property type="match status" value="1"/>
</dbReference>
<feature type="domain" description="DUF7586" evidence="2">
    <location>
        <begin position="358"/>
        <end position="441"/>
    </location>
</feature>
<proteinExistence type="predicted"/>
<dbReference type="Pfam" id="PF24491">
    <property type="entry name" value="DUF7586"/>
    <property type="match status" value="1"/>
</dbReference>
<dbReference type="InterPro" id="IPR012338">
    <property type="entry name" value="Beta-lactam/transpept-like"/>
</dbReference>
<dbReference type="RefSeq" id="WP_030444563.1">
    <property type="nucleotide sequence ID" value="NZ_AP023354.1"/>
</dbReference>
<dbReference type="InterPro" id="IPR050491">
    <property type="entry name" value="AmpC-like"/>
</dbReference>
<evidence type="ECO:0000313" key="3">
    <source>
        <dbReference type="EMBL" id="BCJ30043.1"/>
    </source>
</evidence>
<dbReference type="OrthoDB" id="3863176at2"/>
<gene>
    <name evidence="3" type="ORF">Asera_41510</name>
</gene>
<evidence type="ECO:0000259" key="1">
    <source>
        <dbReference type="Pfam" id="PF00144"/>
    </source>
</evidence>
<dbReference type="EMBL" id="AP023354">
    <property type="protein sequence ID" value="BCJ30043.1"/>
    <property type="molecule type" value="Genomic_DNA"/>
</dbReference>